<dbReference type="GO" id="GO:0008616">
    <property type="term" value="P:tRNA queuosine(34) biosynthetic process"/>
    <property type="evidence" value="ECO:0007669"/>
    <property type="project" value="UniProtKB-UniRule"/>
</dbReference>
<keyword evidence="4 11" id="KW-0547">Nucleotide-binding</keyword>
<dbReference type="NCBIfam" id="TIGR00364">
    <property type="entry name" value="7-cyano-7-deazaguanine synthase QueC"/>
    <property type="match status" value="1"/>
</dbReference>
<comment type="catalytic activity">
    <reaction evidence="10 11">
        <text>7-carboxy-7-carbaguanine + NH4(+) + 2 ATP = 7-cyano-7-carbaguanine + 2 AMP + 2 diphosphate + 2 H(+)</text>
        <dbReference type="Rhea" id="RHEA:27982"/>
        <dbReference type="ChEBI" id="CHEBI:15378"/>
        <dbReference type="ChEBI" id="CHEBI:28938"/>
        <dbReference type="ChEBI" id="CHEBI:30616"/>
        <dbReference type="ChEBI" id="CHEBI:33019"/>
        <dbReference type="ChEBI" id="CHEBI:45075"/>
        <dbReference type="ChEBI" id="CHEBI:61036"/>
        <dbReference type="ChEBI" id="CHEBI:456215"/>
        <dbReference type="EC" id="6.3.4.20"/>
    </reaction>
</comment>
<dbReference type="EMBL" id="PEKC01000014">
    <property type="protein sequence ID" value="PII36611.1"/>
    <property type="molecule type" value="Genomic_DNA"/>
</dbReference>
<dbReference type="InterPro" id="IPR014729">
    <property type="entry name" value="Rossmann-like_a/b/a_fold"/>
</dbReference>
<dbReference type="Gene3D" id="3.40.50.620">
    <property type="entry name" value="HUPs"/>
    <property type="match status" value="1"/>
</dbReference>
<evidence type="ECO:0000313" key="12">
    <source>
        <dbReference type="EMBL" id="PII36611.1"/>
    </source>
</evidence>
<keyword evidence="3 11" id="KW-0479">Metal-binding</keyword>
<dbReference type="SUPFAM" id="SSF52402">
    <property type="entry name" value="Adenine nucleotide alpha hydrolases-like"/>
    <property type="match status" value="1"/>
</dbReference>
<dbReference type="HAMAP" id="MF_01633">
    <property type="entry name" value="QueC"/>
    <property type="match status" value="1"/>
</dbReference>
<keyword evidence="6 11" id="KW-0862">Zinc</keyword>
<feature type="binding site" evidence="11">
    <location>
        <begin position="25"/>
        <end position="35"/>
    </location>
    <ligand>
        <name>ATP</name>
        <dbReference type="ChEBI" id="CHEBI:30616"/>
    </ligand>
</feature>
<dbReference type="PANTHER" id="PTHR42914">
    <property type="entry name" value="7-CYANO-7-DEAZAGUANINE SYNTHASE"/>
    <property type="match status" value="1"/>
</dbReference>
<keyword evidence="2 11" id="KW-0436">Ligase</keyword>
<reference evidence="12" key="1">
    <citation type="submission" date="2017-10" db="EMBL/GenBank/DDBJ databases">
        <title>Chryseobacterium sp. B5 is a hydrocarbonoclastic and plant growth promoting bacterium.</title>
        <authorList>
            <person name="Thijs S."/>
            <person name="Gkorezis P."/>
            <person name="Van Hamme J."/>
        </authorList>
    </citation>
    <scope>NUCLEOTIDE SEQUENCE</scope>
    <source>
        <strain evidence="12">B5</strain>
    </source>
</reference>
<feature type="binding site" evidence="11">
    <location>
        <position position="234"/>
    </location>
    <ligand>
        <name>Zn(2+)</name>
        <dbReference type="ChEBI" id="CHEBI:29105"/>
    </ligand>
</feature>
<dbReference type="GO" id="GO:0008270">
    <property type="term" value="F:zinc ion binding"/>
    <property type="evidence" value="ECO:0007669"/>
    <property type="project" value="UniProtKB-UniRule"/>
</dbReference>
<dbReference type="UniPathway" id="UPA00391"/>
<dbReference type="PIRSF" id="PIRSF006293">
    <property type="entry name" value="ExsB"/>
    <property type="match status" value="1"/>
</dbReference>
<dbReference type="CDD" id="cd01995">
    <property type="entry name" value="QueC-like"/>
    <property type="match status" value="1"/>
</dbReference>
<dbReference type="EC" id="6.3.4.20" evidence="9 11"/>
<feature type="binding site" evidence="11">
    <location>
        <position position="213"/>
    </location>
    <ligand>
        <name>Zn(2+)</name>
        <dbReference type="ChEBI" id="CHEBI:29105"/>
    </ligand>
</feature>
<comment type="pathway">
    <text evidence="1 11">Purine metabolism; 7-cyano-7-deazaguanine biosynthesis.</text>
</comment>
<organism evidence="12">
    <name type="scientific">Chryseobacterium sp. B5</name>
    <dbReference type="NCBI Taxonomy" id="2050562"/>
    <lineage>
        <taxon>Bacteria</taxon>
        <taxon>Pseudomonadati</taxon>
        <taxon>Bacteroidota</taxon>
        <taxon>Flavobacteriia</taxon>
        <taxon>Flavobacteriales</taxon>
        <taxon>Weeksellaceae</taxon>
        <taxon>Chryseobacterium group</taxon>
        <taxon>Chryseobacterium</taxon>
    </lineage>
</organism>
<name>A0A2G7T9M4_9FLAO</name>
<evidence type="ECO:0000256" key="6">
    <source>
        <dbReference type="ARBA" id="ARBA00022833"/>
    </source>
</evidence>
<evidence type="ECO:0000256" key="10">
    <source>
        <dbReference type="ARBA" id="ARBA00047890"/>
    </source>
</evidence>
<dbReference type="AlphaFoldDB" id="A0A2G7T9M4"/>
<dbReference type="Pfam" id="PF06508">
    <property type="entry name" value="QueC"/>
    <property type="match status" value="1"/>
</dbReference>
<dbReference type="GO" id="GO:0005524">
    <property type="term" value="F:ATP binding"/>
    <property type="evidence" value="ECO:0007669"/>
    <property type="project" value="UniProtKB-UniRule"/>
</dbReference>
<evidence type="ECO:0000256" key="11">
    <source>
        <dbReference type="HAMAP-Rule" id="MF_01633"/>
    </source>
</evidence>
<evidence type="ECO:0000256" key="7">
    <source>
        <dbReference type="ARBA" id="ARBA00022840"/>
    </source>
</evidence>
<dbReference type="PANTHER" id="PTHR42914:SF1">
    <property type="entry name" value="7-CYANO-7-DEAZAGUANINE SYNTHASE"/>
    <property type="match status" value="1"/>
</dbReference>
<comment type="caution">
    <text evidence="12">The sequence shown here is derived from an EMBL/GenBank/DDBJ whole genome shotgun (WGS) entry which is preliminary data.</text>
</comment>
<keyword evidence="5 11" id="KW-0671">Queuosine biosynthesis</keyword>
<evidence type="ECO:0000256" key="8">
    <source>
        <dbReference type="ARBA" id="ARBA00037993"/>
    </source>
</evidence>
<gene>
    <name evidence="11 12" type="primary">queC</name>
    <name evidence="12" type="ORF">CTI11_05945</name>
</gene>
<evidence type="ECO:0000256" key="4">
    <source>
        <dbReference type="ARBA" id="ARBA00022741"/>
    </source>
</evidence>
<comment type="similarity">
    <text evidence="8 11">Belongs to the QueC family.</text>
</comment>
<evidence type="ECO:0000256" key="2">
    <source>
        <dbReference type="ARBA" id="ARBA00022598"/>
    </source>
</evidence>
<evidence type="ECO:0000256" key="1">
    <source>
        <dbReference type="ARBA" id="ARBA00005061"/>
    </source>
</evidence>
<feature type="binding site" evidence="11">
    <location>
        <position position="231"/>
    </location>
    <ligand>
        <name>Zn(2+)</name>
        <dbReference type="ChEBI" id="CHEBI:29105"/>
    </ligand>
</feature>
<evidence type="ECO:0000256" key="9">
    <source>
        <dbReference type="ARBA" id="ARBA00039149"/>
    </source>
</evidence>
<dbReference type="GO" id="GO:0016879">
    <property type="term" value="F:ligase activity, forming carbon-nitrogen bonds"/>
    <property type="evidence" value="ECO:0007669"/>
    <property type="project" value="UniProtKB-UniRule"/>
</dbReference>
<protein>
    <recommendedName>
        <fullName evidence="9 11">7-cyano-7-deazaguanine synthase</fullName>
        <ecNumber evidence="9 11">6.3.4.20</ecNumber>
    </recommendedName>
    <alternativeName>
        <fullName evidence="11">7-cyano-7-carbaguanine synthase</fullName>
    </alternativeName>
    <alternativeName>
        <fullName evidence="11">PreQ(0) synthase</fullName>
    </alternativeName>
    <alternativeName>
        <fullName evidence="11">Queuosine biosynthesis protein QueC</fullName>
    </alternativeName>
</protein>
<evidence type="ECO:0000256" key="5">
    <source>
        <dbReference type="ARBA" id="ARBA00022785"/>
    </source>
</evidence>
<evidence type="ECO:0000256" key="3">
    <source>
        <dbReference type="ARBA" id="ARBA00022723"/>
    </source>
</evidence>
<sequence>MRAMQNDSSSPQAPAARHTAALVLFSGGQDSTTCLAQALSLYERVETLGFDYGQRHSVEMQVRQQVRERLSRDFPQWAPRLGDDHVLSLDVLQQIGGSSLTEDVAFAMQADGLPNTFVPGRNLLFLTLAGALAYRRGLSVIVTGVCETDYSGYPDCRDDTMKAMQLALNLGLERRLRIETPLMWIDKAQTWQMAHDLGGDTLVDLIQRDTHTCYQGTRETLHDWGYGCGTCPACDLRARGWHQWQAQRETAN</sequence>
<keyword evidence="7 11" id="KW-0067">ATP-binding</keyword>
<comment type="cofactor">
    <cofactor evidence="11">
        <name>Zn(2+)</name>
        <dbReference type="ChEBI" id="CHEBI:29105"/>
    </cofactor>
    <text evidence="11">Binds 1 zinc ion per subunit.</text>
</comment>
<comment type="function">
    <text evidence="11">Catalyzes the ATP-dependent conversion of 7-carboxy-7-deazaguanine (CDG) to 7-cyano-7-deazaguanine (preQ(0)).</text>
</comment>
<feature type="binding site" evidence="11">
    <location>
        <position position="228"/>
    </location>
    <ligand>
        <name>Zn(2+)</name>
        <dbReference type="ChEBI" id="CHEBI:29105"/>
    </ligand>
</feature>
<dbReference type="InterPro" id="IPR018317">
    <property type="entry name" value="QueC"/>
</dbReference>
<proteinExistence type="inferred from homology"/>
<accession>A0A2G7T9M4</accession>